<accession>A0ABS0N983</accession>
<dbReference type="Proteomes" id="UP000768471">
    <property type="component" value="Unassembled WGS sequence"/>
</dbReference>
<comment type="subunit">
    <text evidence="3">Interacts with GyrB.</text>
</comment>
<feature type="binding site" evidence="3">
    <location>
        <position position="8"/>
    </location>
    <ligand>
        <name>Zn(2+)</name>
        <dbReference type="ChEBI" id="CHEBI:29105"/>
    </ligand>
</feature>
<evidence type="ECO:0000256" key="2">
    <source>
        <dbReference type="ARBA" id="ARBA00022833"/>
    </source>
</evidence>
<dbReference type="RefSeq" id="WP_197902781.1">
    <property type="nucleotide sequence ID" value="NZ_JACSGR010000003.1"/>
</dbReference>
<dbReference type="SUPFAM" id="SSF57716">
    <property type="entry name" value="Glucocorticoid receptor-like (DNA-binding domain)"/>
    <property type="match status" value="1"/>
</dbReference>
<sequence length="60" mass="6847">MSPRTVPCPTCRRPVEWSEASPHRPFCSQRCKMIDLGTWADESYRLPSQEESPSSPGDHE</sequence>
<comment type="similarity">
    <text evidence="3">Belongs to the DNA gyrase inhibitor YacG family.</text>
</comment>
<feature type="binding site" evidence="3">
    <location>
        <position position="27"/>
    </location>
    <ligand>
        <name>Zn(2+)</name>
        <dbReference type="ChEBI" id="CHEBI:29105"/>
    </ligand>
</feature>
<evidence type="ECO:0000256" key="1">
    <source>
        <dbReference type="ARBA" id="ARBA00022723"/>
    </source>
</evidence>
<dbReference type="NCBIfam" id="NF001638">
    <property type="entry name" value="PRK00418.1"/>
    <property type="match status" value="1"/>
</dbReference>
<reference evidence="4 5" key="1">
    <citation type="submission" date="2020-09" db="EMBL/GenBank/DDBJ databases">
        <title>Eikenella S3660 sp. nov., isolated from a throat swab.</title>
        <authorList>
            <person name="Buhl M."/>
        </authorList>
    </citation>
    <scope>NUCLEOTIDE SEQUENCE [LARGE SCALE GENOMIC DNA]</scope>
    <source>
        <strain evidence="4 5">S3360</strain>
    </source>
</reference>
<dbReference type="PANTHER" id="PTHR36150:SF1">
    <property type="entry name" value="DNA GYRASE INHIBITOR YACG"/>
    <property type="match status" value="1"/>
</dbReference>
<gene>
    <name evidence="3 4" type="primary">yacG</name>
    <name evidence="4" type="ORF">H9Q10_04175</name>
</gene>
<comment type="cofactor">
    <cofactor evidence="3">
        <name>Zn(2+)</name>
        <dbReference type="ChEBI" id="CHEBI:29105"/>
    </cofactor>
    <text evidence="3">Binds 1 zinc ion.</text>
</comment>
<dbReference type="InterPro" id="IPR013088">
    <property type="entry name" value="Znf_NHR/GATA"/>
</dbReference>
<name>A0ABS0N983_9NEIS</name>
<dbReference type="HAMAP" id="MF_00649">
    <property type="entry name" value="DNA_gyrase_inhibitor_YacG"/>
    <property type="match status" value="1"/>
</dbReference>
<organism evidence="4 5">
    <name type="scientific">Eikenella glucosivorans</name>
    <dbReference type="NCBI Taxonomy" id="2766967"/>
    <lineage>
        <taxon>Bacteria</taxon>
        <taxon>Pseudomonadati</taxon>
        <taxon>Pseudomonadota</taxon>
        <taxon>Betaproteobacteria</taxon>
        <taxon>Neisseriales</taxon>
        <taxon>Neisseriaceae</taxon>
        <taxon>Eikenella</taxon>
    </lineage>
</organism>
<comment type="caution">
    <text evidence="4">The sequence shown here is derived from an EMBL/GenBank/DDBJ whole genome shotgun (WGS) entry which is preliminary data.</text>
</comment>
<protein>
    <recommendedName>
        <fullName evidence="3">DNA gyrase inhibitor YacG</fullName>
    </recommendedName>
</protein>
<feature type="binding site" evidence="3">
    <location>
        <position position="31"/>
    </location>
    <ligand>
        <name>Zn(2+)</name>
        <dbReference type="ChEBI" id="CHEBI:29105"/>
    </ligand>
</feature>
<keyword evidence="2 3" id="KW-0862">Zinc</keyword>
<proteinExistence type="inferred from homology"/>
<comment type="function">
    <text evidence="3">Inhibits all the catalytic activities of DNA gyrase by preventing its interaction with DNA. Acts by binding directly to the C-terminal domain of GyrB, which probably disrupts DNA binding by the gyrase.</text>
</comment>
<evidence type="ECO:0000256" key="3">
    <source>
        <dbReference type="HAMAP-Rule" id="MF_00649"/>
    </source>
</evidence>
<evidence type="ECO:0000313" key="5">
    <source>
        <dbReference type="Proteomes" id="UP000768471"/>
    </source>
</evidence>
<dbReference type="Gene3D" id="3.30.50.10">
    <property type="entry name" value="Erythroid Transcription Factor GATA-1, subunit A"/>
    <property type="match status" value="1"/>
</dbReference>
<keyword evidence="5" id="KW-1185">Reference proteome</keyword>
<dbReference type="EMBL" id="JACSGR010000003">
    <property type="protein sequence ID" value="MBH5328863.1"/>
    <property type="molecule type" value="Genomic_DNA"/>
</dbReference>
<evidence type="ECO:0000313" key="4">
    <source>
        <dbReference type="EMBL" id="MBH5328863.1"/>
    </source>
</evidence>
<feature type="binding site" evidence="3">
    <location>
        <position position="11"/>
    </location>
    <ligand>
        <name>Zn(2+)</name>
        <dbReference type="ChEBI" id="CHEBI:29105"/>
    </ligand>
</feature>
<dbReference type="InterPro" id="IPR005584">
    <property type="entry name" value="DNA_gyrase_inhibitor_YacG"/>
</dbReference>
<dbReference type="Pfam" id="PF03884">
    <property type="entry name" value="YacG"/>
    <property type="match status" value="1"/>
</dbReference>
<keyword evidence="1 3" id="KW-0479">Metal-binding</keyword>
<dbReference type="PANTHER" id="PTHR36150">
    <property type="entry name" value="DNA GYRASE INHIBITOR YACG"/>
    <property type="match status" value="1"/>
</dbReference>